<dbReference type="PANTHER" id="PTHR38430:SF1">
    <property type="entry name" value="PROTEIN-ARGININE KINASE ACTIVATOR PROTEIN"/>
    <property type="match status" value="1"/>
</dbReference>
<dbReference type="PROSITE" id="PS50151">
    <property type="entry name" value="UVR"/>
    <property type="match status" value="1"/>
</dbReference>
<proteinExistence type="predicted"/>
<reference evidence="3 4" key="1">
    <citation type="submission" date="2014-04" db="EMBL/GenBank/DDBJ databases">
        <title>Draft Genome Sequence of Synergistes jonesii.</title>
        <authorList>
            <person name="Coil D.A."/>
            <person name="Eisen J.A."/>
            <person name="Holland-Moritz H.E."/>
        </authorList>
    </citation>
    <scope>NUCLEOTIDE SEQUENCE [LARGE SCALE GENOMIC DNA]</scope>
    <source>
        <strain evidence="3 4">78-1</strain>
    </source>
</reference>
<dbReference type="InterPro" id="IPR036876">
    <property type="entry name" value="UVR_dom_sf"/>
</dbReference>
<accession>A0A073ISU9</accession>
<dbReference type="GO" id="GO:0008270">
    <property type="term" value="F:zinc ion binding"/>
    <property type="evidence" value="ECO:0007669"/>
    <property type="project" value="TreeGrafter"/>
</dbReference>
<dbReference type="Gene3D" id="4.10.860.10">
    <property type="entry name" value="UVR domain"/>
    <property type="match status" value="1"/>
</dbReference>
<dbReference type="GO" id="GO:0046870">
    <property type="term" value="F:cadmium ion binding"/>
    <property type="evidence" value="ECO:0007669"/>
    <property type="project" value="TreeGrafter"/>
</dbReference>
<dbReference type="GO" id="GO:0005507">
    <property type="term" value="F:copper ion binding"/>
    <property type="evidence" value="ECO:0007669"/>
    <property type="project" value="TreeGrafter"/>
</dbReference>
<dbReference type="GO" id="GO:0050897">
    <property type="term" value="F:cobalt ion binding"/>
    <property type="evidence" value="ECO:0007669"/>
    <property type="project" value="TreeGrafter"/>
</dbReference>
<protein>
    <recommendedName>
        <fullName evidence="2">UVR domain-containing protein</fullName>
    </recommendedName>
</protein>
<evidence type="ECO:0000256" key="1">
    <source>
        <dbReference type="SAM" id="MobiDB-lite"/>
    </source>
</evidence>
<comment type="caution">
    <text evidence="3">The sequence shown here is derived from an EMBL/GenBank/DDBJ whole genome shotgun (WGS) entry which is preliminary data.</text>
</comment>
<dbReference type="Pfam" id="PF02151">
    <property type="entry name" value="UVR"/>
    <property type="match status" value="1"/>
</dbReference>
<dbReference type="SUPFAM" id="SSF46600">
    <property type="entry name" value="C-terminal UvrC-binding domain of UvrB"/>
    <property type="match status" value="1"/>
</dbReference>
<keyword evidence="4" id="KW-1185">Reference proteome</keyword>
<dbReference type="Proteomes" id="UP000027665">
    <property type="component" value="Unassembled WGS sequence"/>
</dbReference>
<dbReference type="STRING" id="2754.EH55_03365"/>
<organism evidence="3 4">
    <name type="scientific">Synergistes jonesii</name>
    <dbReference type="NCBI Taxonomy" id="2754"/>
    <lineage>
        <taxon>Bacteria</taxon>
        <taxon>Thermotogati</taxon>
        <taxon>Synergistota</taxon>
        <taxon>Synergistia</taxon>
        <taxon>Synergistales</taxon>
        <taxon>Synergistaceae</taxon>
        <taxon>Synergistes</taxon>
    </lineage>
</organism>
<feature type="domain" description="UVR" evidence="2">
    <location>
        <begin position="113"/>
        <end position="148"/>
    </location>
</feature>
<dbReference type="RefSeq" id="WP_037975616.1">
    <property type="nucleotide sequence ID" value="NZ_JAWRIX010000006.1"/>
</dbReference>
<dbReference type="GO" id="GO:1990169">
    <property type="term" value="P:stress response to copper ion"/>
    <property type="evidence" value="ECO:0007669"/>
    <property type="project" value="TreeGrafter"/>
</dbReference>
<dbReference type="GO" id="GO:1990170">
    <property type="term" value="P:stress response to cadmium ion"/>
    <property type="evidence" value="ECO:0007669"/>
    <property type="project" value="TreeGrafter"/>
</dbReference>
<dbReference type="AlphaFoldDB" id="A0A073ISU9"/>
<dbReference type="EMBL" id="JMKI01000026">
    <property type="protein sequence ID" value="KEJ92511.1"/>
    <property type="molecule type" value="Genomic_DNA"/>
</dbReference>
<dbReference type="InterPro" id="IPR001943">
    <property type="entry name" value="UVR_dom"/>
</dbReference>
<dbReference type="eggNOG" id="COG3880">
    <property type="taxonomic scope" value="Bacteria"/>
</dbReference>
<evidence type="ECO:0000313" key="4">
    <source>
        <dbReference type="Proteomes" id="UP000027665"/>
    </source>
</evidence>
<sequence length="171" mass="19164">MLCDQCKVKRAEVHLVTVINGERCIRHLCRECAENSLRTDDVSNLMRLSFSLEGLMGIEEAFKELVLPALRGVQPQAKQPRLCPHCGAELPSSMFESTPMAKPARVQKKMTLEEEIADLTRKMQKVVKNENYELAAKLRDRISELKNPALEKDAAENGTAQEGESPNDNEA</sequence>
<gene>
    <name evidence="3" type="ORF">EH55_03365</name>
</gene>
<dbReference type="PIRSF" id="PIRSF015034">
    <property type="entry name" value="YacH"/>
    <property type="match status" value="1"/>
</dbReference>
<evidence type="ECO:0000313" key="3">
    <source>
        <dbReference type="EMBL" id="KEJ92511.1"/>
    </source>
</evidence>
<feature type="region of interest" description="Disordered" evidence="1">
    <location>
        <begin position="147"/>
        <end position="171"/>
    </location>
</feature>
<name>A0A073ISU9_9BACT</name>
<dbReference type="PANTHER" id="PTHR38430">
    <property type="entry name" value="PROTEIN-ARGININE KINASE ACTIVATOR PROTEIN"/>
    <property type="match status" value="1"/>
</dbReference>
<dbReference type="InterPro" id="IPR025542">
    <property type="entry name" value="YacH"/>
</dbReference>
<evidence type="ECO:0000259" key="2">
    <source>
        <dbReference type="PROSITE" id="PS50151"/>
    </source>
</evidence>